<name>A0A1G6I738_9ACTN</name>
<feature type="transmembrane region" description="Helical" evidence="3">
    <location>
        <begin position="743"/>
        <end position="762"/>
    </location>
</feature>
<feature type="domain" description="Plastocyanin-like" evidence="4">
    <location>
        <begin position="585"/>
        <end position="700"/>
    </location>
</feature>
<dbReference type="InterPro" id="IPR006311">
    <property type="entry name" value="TAT_signal"/>
</dbReference>
<gene>
    <name evidence="5" type="ORF">GA0111570_11470</name>
</gene>
<keyword evidence="3" id="KW-1133">Transmembrane helix</keyword>
<evidence type="ECO:0000256" key="2">
    <source>
        <dbReference type="SAM" id="MobiDB-lite"/>
    </source>
</evidence>
<dbReference type="SUPFAM" id="SSF49503">
    <property type="entry name" value="Cupredoxins"/>
    <property type="match status" value="3"/>
</dbReference>
<dbReference type="GO" id="GO:0016491">
    <property type="term" value="F:oxidoreductase activity"/>
    <property type="evidence" value="ECO:0007669"/>
    <property type="project" value="InterPro"/>
</dbReference>
<evidence type="ECO:0000259" key="4">
    <source>
        <dbReference type="Pfam" id="PF07731"/>
    </source>
</evidence>
<organism evidence="5 6">
    <name type="scientific">Raineyella antarctica</name>
    <dbReference type="NCBI Taxonomy" id="1577474"/>
    <lineage>
        <taxon>Bacteria</taxon>
        <taxon>Bacillati</taxon>
        <taxon>Actinomycetota</taxon>
        <taxon>Actinomycetes</taxon>
        <taxon>Propionibacteriales</taxon>
        <taxon>Propionibacteriaceae</taxon>
        <taxon>Raineyella</taxon>
    </lineage>
</organism>
<proteinExistence type="inferred from homology"/>
<dbReference type="PANTHER" id="PTHR48267:SF1">
    <property type="entry name" value="BILIRUBIN OXIDASE"/>
    <property type="match status" value="1"/>
</dbReference>
<dbReference type="InterPro" id="IPR011706">
    <property type="entry name" value="Cu-oxidase_C"/>
</dbReference>
<accession>A0A1G6I738</accession>
<keyword evidence="3" id="KW-0472">Membrane</keyword>
<feature type="region of interest" description="Disordered" evidence="2">
    <location>
        <begin position="756"/>
        <end position="795"/>
    </location>
</feature>
<evidence type="ECO:0000256" key="1">
    <source>
        <dbReference type="ARBA" id="ARBA00010609"/>
    </source>
</evidence>
<dbReference type="EMBL" id="FMYF01000014">
    <property type="protein sequence ID" value="SDC02359.1"/>
    <property type="molecule type" value="Genomic_DNA"/>
</dbReference>
<sequence>MPITRRGMLSMSAAGVLTLAYARVGRAPEAVAATIPGGTLDARSIQQFVTRLVVPPVMARNRVETTAEGQPVDFYELHIRQFNQQMLPAGNPKTPVWGYVSATDPNPLVHTPAATIETPRDRPVRVLWRNKLVDEKRRYLPHMFAVDPTLHWANPEQPPDAAGRPMTDRMPSFAGQRYVPRDRYTSAEGTYTAYTGPVPISVHLHGAMGLGDESDGYPESWVLPDASDIPDGYARHGRWWQHLSAKATALTGHTVPIDGQLAQYPNKNRPTALWIHDHALGLTRLNVMAGYTGFYMIRPAKDSDQPLDSATGRPAVLPGTGADPTRAGELPHELPLAIQDRSFNQDGTLFYPDSRRHFDASDTFLPASGIAPIWVPEFWGNAIVVNGRTWPYADLRARRYRLIALNACNSRSLSLDFRKVPRVQVHLIGNDGGLLPQVADLFASKNPNWGQLPLGPGERADLILDLTDTPPGRYVLGNTAGEILFPGTEGWLIDQQPKPHETTTGRVMELRVGPALGSDPTTPARRLRMPAIPDLPAADSTVRIALDMTHQREPAEGVPTQVSTTYLSQIVGDPRKGPVKVVPKMWSDPVWFNPQVGETVDVEVYNWSVVPHPVHLHEVSYQVVSRSAISYDDETGDLAIGQSRPLEPIQTGRKETIMVFPGEMAQLRATFNHPGQFVIHCHLLEHEDNEMMVPFRVGPAEDGAPGSVAHEVSDMTMMDGTEQVYDLTIDRADSVRQMMNQPITLAIGGAAAAAAGGGAVLARHRRQQRVQKDTPTAPSSAQEGLREPPVQGSNR</sequence>
<keyword evidence="3" id="KW-0812">Transmembrane</keyword>
<dbReference type="Gene3D" id="2.60.40.420">
    <property type="entry name" value="Cupredoxins - blue copper proteins"/>
    <property type="match status" value="3"/>
</dbReference>
<feature type="region of interest" description="Disordered" evidence="2">
    <location>
        <begin position="154"/>
        <end position="174"/>
    </location>
</feature>
<dbReference type="OrthoDB" id="345021at2"/>
<dbReference type="STRING" id="1577474.GA0111570_11470"/>
<feature type="compositionally biased region" description="Polar residues" evidence="2">
    <location>
        <begin position="773"/>
        <end position="782"/>
    </location>
</feature>
<dbReference type="InterPro" id="IPR045087">
    <property type="entry name" value="Cu-oxidase_fam"/>
</dbReference>
<dbReference type="GO" id="GO:0005507">
    <property type="term" value="F:copper ion binding"/>
    <property type="evidence" value="ECO:0007669"/>
    <property type="project" value="InterPro"/>
</dbReference>
<reference evidence="5 6" key="1">
    <citation type="submission" date="2016-06" db="EMBL/GenBank/DDBJ databases">
        <authorList>
            <person name="Olsen C.W."/>
            <person name="Carey S."/>
            <person name="Hinshaw L."/>
            <person name="Karasin A.I."/>
        </authorList>
    </citation>
    <scope>NUCLEOTIDE SEQUENCE [LARGE SCALE GENOMIC DNA]</scope>
    <source>
        <strain evidence="5 6">LZ-22</strain>
    </source>
</reference>
<comment type="similarity">
    <text evidence="1">Belongs to the multicopper oxidase family.</text>
</comment>
<keyword evidence="6" id="KW-1185">Reference proteome</keyword>
<dbReference type="PANTHER" id="PTHR48267">
    <property type="entry name" value="CUPREDOXIN SUPERFAMILY PROTEIN"/>
    <property type="match status" value="1"/>
</dbReference>
<protein>
    <submittedName>
        <fullName evidence="5">Multicopper oxidase</fullName>
    </submittedName>
</protein>
<dbReference type="Pfam" id="PF07731">
    <property type="entry name" value="Cu-oxidase_2"/>
    <property type="match status" value="1"/>
</dbReference>
<dbReference type="AlphaFoldDB" id="A0A1G6I738"/>
<dbReference type="Proteomes" id="UP000199086">
    <property type="component" value="Unassembled WGS sequence"/>
</dbReference>
<evidence type="ECO:0000313" key="6">
    <source>
        <dbReference type="Proteomes" id="UP000199086"/>
    </source>
</evidence>
<dbReference type="InterPro" id="IPR008972">
    <property type="entry name" value="Cupredoxin"/>
</dbReference>
<dbReference type="PROSITE" id="PS51318">
    <property type="entry name" value="TAT"/>
    <property type="match status" value="1"/>
</dbReference>
<evidence type="ECO:0000313" key="5">
    <source>
        <dbReference type="EMBL" id="SDC02359.1"/>
    </source>
</evidence>
<evidence type="ECO:0000256" key="3">
    <source>
        <dbReference type="SAM" id="Phobius"/>
    </source>
</evidence>